<dbReference type="AlphaFoldDB" id="A0A423VML5"/>
<dbReference type="OrthoDB" id="5553410at2759"/>
<evidence type="ECO:0000313" key="1">
    <source>
        <dbReference type="EMBL" id="ROV92250.1"/>
    </source>
</evidence>
<comment type="caution">
    <text evidence="1">The sequence shown here is derived from an EMBL/GenBank/DDBJ whole genome shotgun (WGS) entry which is preliminary data.</text>
</comment>
<sequence>MAPQHSDPVKVTTFPISARHVTGMTICGVLLLLSSRREFIAPGSPIYDYLLKSPQAAETAANVQFWTLAIIAGIHAIEVPLFAATKLSKHGVPFFSCLWWKWAVSCFISGKFTWDHFAETVKEAEAKRV</sequence>
<dbReference type="InParanoid" id="A0A423VML5"/>
<organism evidence="1 2">
    <name type="scientific">Cytospora leucostoma</name>
    <dbReference type="NCBI Taxonomy" id="1230097"/>
    <lineage>
        <taxon>Eukaryota</taxon>
        <taxon>Fungi</taxon>
        <taxon>Dikarya</taxon>
        <taxon>Ascomycota</taxon>
        <taxon>Pezizomycotina</taxon>
        <taxon>Sordariomycetes</taxon>
        <taxon>Sordariomycetidae</taxon>
        <taxon>Diaporthales</taxon>
        <taxon>Cytosporaceae</taxon>
        <taxon>Cytospora</taxon>
    </lineage>
</organism>
<protein>
    <submittedName>
        <fullName evidence="1">Uncharacterized protein</fullName>
    </submittedName>
</protein>
<name>A0A423VML5_9PEZI</name>
<evidence type="ECO:0000313" key="2">
    <source>
        <dbReference type="Proteomes" id="UP000285146"/>
    </source>
</evidence>
<dbReference type="EMBL" id="LKEB01000086">
    <property type="protein sequence ID" value="ROV92250.1"/>
    <property type="molecule type" value="Genomic_DNA"/>
</dbReference>
<keyword evidence="2" id="KW-1185">Reference proteome</keyword>
<dbReference type="Proteomes" id="UP000285146">
    <property type="component" value="Unassembled WGS sequence"/>
</dbReference>
<gene>
    <name evidence="1" type="ORF">VPNG_09669</name>
</gene>
<reference evidence="1 2" key="1">
    <citation type="submission" date="2015-09" db="EMBL/GenBank/DDBJ databases">
        <title>Host preference determinants of Valsa canker pathogens revealed by comparative genomics.</title>
        <authorList>
            <person name="Yin Z."/>
            <person name="Huang L."/>
        </authorList>
    </citation>
    <scope>NUCLEOTIDE SEQUENCE [LARGE SCALE GENOMIC DNA]</scope>
    <source>
        <strain evidence="1 2">SXYLt</strain>
    </source>
</reference>
<accession>A0A423VML5</accession>
<dbReference type="PANTHER" id="PTHR37783">
    <property type="entry name" value="MEMBRANE PROTEIN, PUTATIVE (AFU_ORTHOLOGUE AFUA_1G04315)-RELATED"/>
    <property type="match status" value="1"/>
</dbReference>
<proteinExistence type="predicted"/>
<dbReference type="PANTHER" id="PTHR37783:SF1">
    <property type="entry name" value="MEMBRANE PROTEIN, PUTATIVE (AFU_ORTHOLOGUE AFUA_1G04315)-RELATED"/>
    <property type="match status" value="1"/>
</dbReference>